<dbReference type="RefSeq" id="WP_106247313.1">
    <property type="nucleotide sequence ID" value="NZ_PVNG01000018.1"/>
</dbReference>
<feature type="domain" description="HIT" evidence="3">
    <location>
        <begin position="25"/>
        <end position="136"/>
    </location>
</feature>
<dbReference type="InterPro" id="IPR036265">
    <property type="entry name" value="HIT-like_sf"/>
</dbReference>
<keyword evidence="4" id="KW-0808">Transferase</keyword>
<keyword evidence="5" id="KW-1185">Reference proteome</keyword>
<accession>A0A2T0MP92</accession>
<dbReference type="PROSITE" id="PS51084">
    <property type="entry name" value="HIT_2"/>
    <property type="match status" value="1"/>
</dbReference>
<dbReference type="PANTHER" id="PTHR46648:SF1">
    <property type="entry name" value="ADENOSINE 5'-MONOPHOSPHORAMIDASE HNT1"/>
    <property type="match status" value="1"/>
</dbReference>
<evidence type="ECO:0000259" key="3">
    <source>
        <dbReference type="PROSITE" id="PS51084"/>
    </source>
</evidence>
<dbReference type="GO" id="GO:0009117">
    <property type="term" value="P:nucleotide metabolic process"/>
    <property type="evidence" value="ECO:0007669"/>
    <property type="project" value="TreeGrafter"/>
</dbReference>
<evidence type="ECO:0000256" key="1">
    <source>
        <dbReference type="PIRSR" id="PIRSR601310-1"/>
    </source>
</evidence>
<name>A0A2T0MP92_9ACTN</name>
<dbReference type="GO" id="GO:0016779">
    <property type="term" value="F:nucleotidyltransferase activity"/>
    <property type="evidence" value="ECO:0007669"/>
    <property type="project" value="UniProtKB-KW"/>
</dbReference>
<comment type="caution">
    <text evidence="4">The sequence shown here is derived from an EMBL/GenBank/DDBJ whole genome shotgun (WGS) entry which is preliminary data.</text>
</comment>
<organism evidence="4 5">
    <name type="scientific">Nonomuraea fuscirosea</name>
    <dbReference type="NCBI Taxonomy" id="1291556"/>
    <lineage>
        <taxon>Bacteria</taxon>
        <taxon>Bacillati</taxon>
        <taxon>Actinomycetota</taxon>
        <taxon>Actinomycetes</taxon>
        <taxon>Streptosporangiales</taxon>
        <taxon>Streptosporangiaceae</taxon>
        <taxon>Nonomuraea</taxon>
    </lineage>
</organism>
<reference evidence="4 5" key="1">
    <citation type="submission" date="2018-03" db="EMBL/GenBank/DDBJ databases">
        <title>Genomic Encyclopedia of Type Strains, Phase III (KMG-III): the genomes of soil and plant-associated and newly described type strains.</title>
        <authorList>
            <person name="Whitman W."/>
        </authorList>
    </citation>
    <scope>NUCLEOTIDE SEQUENCE [LARGE SCALE GENOMIC DNA]</scope>
    <source>
        <strain evidence="4 5">CGMCC 4.7104</strain>
    </source>
</reference>
<comment type="caution">
    <text evidence="2">Lacks conserved residue(s) required for the propagation of feature annotation.</text>
</comment>
<evidence type="ECO:0000313" key="5">
    <source>
        <dbReference type="Proteomes" id="UP000238312"/>
    </source>
</evidence>
<dbReference type="Gene3D" id="3.30.428.10">
    <property type="entry name" value="HIT-like"/>
    <property type="match status" value="1"/>
</dbReference>
<gene>
    <name evidence="4" type="ORF">B0I32_11818</name>
</gene>
<feature type="active site" description="Tele-AMP-histidine intermediate" evidence="1">
    <location>
        <position position="121"/>
    </location>
</feature>
<proteinExistence type="predicted"/>
<dbReference type="SUPFAM" id="SSF54197">
    <property type="entry name" value="HIT-like"/>
    <property type="match status" value="1"/>
</dbReference>
<dbReference type="AlphaFoldDB" id="A0A2T0MP92"/>
<evidence type="ECO:0000313" key="4">
    <source>
        <dbReference type="EMBL" id="PRX59879.1"/>
    </source>
</evidence>
<evidence type="ECO:0000256" key="2">
    <source>
        <dbReference type="PROSITE-ProRule" id="PRU00464"/>
    </source>
</evidence>
<dbReference type="InterPro" id="IPR011146">
    <property type="entry name" value="HIT-like"/>
</dbReference>
<dbReference type="OrthoDB" id="9784774at2"/>
<protein>
    <submittedName>
        <fullName evidence="4">Histidine triad (HIT) family protein/ATP adenylyltransferase</fullName>
    </submittedName>
</protein>
<dbReference type="PANTHER" id="PTHR46648">
    <property type="entry name" value="HIT FAMILY PROTEIN 1"/>
    <property type="match status" value="1"/>
</dbReference>
<keyword evidence="4" id="KW-0548">Nucleotidyltransferase</keyword>
<dbReference type="EMBL" id="PVNG01000018">
    <property type="protein sequence ID" value="PRX59879.1"/>
    <property type="molecule type" value="Genomic_DNA"/>
</dbReference>
<sequence length="166" mass="18632">MTDAIKRVPFDVESYSRRSRTRPCFICAMVNGDTDQPEEIVYDDGEHIAFLPSFFVLPGYVLVAPKRHVEHVVRDLSEDEFVAVMKVVRRIALALEASVPCERTYLLSLGSQQGNAHLHWHIAALPPGVPYEQQQYHALMSENGVIERTSEEISALAARIRNSLGA</sequence>
<dbReference type="InterPro" id="IPR001310">
    <property type="entry name" value="Histidine_triad_HIT"/>
</dbReference>
<dbReference type="Proteomes" id="UP000238312">
    <property type="component" value="Unassembled WGS sequence"/>
</dbReference>
<dbReference type="Pfam" id="PF01230">
    <property type="entry name" value="HIT"/>
    <property type="match status" value="1"/>
</dbReference>